<dbReference type="AlphaFoldDB" id="A0A6I4I5W1"/>
<evidence type="ECO:0000259" key="4">
    <source>
        <dbReference type="Pfam" id="PF07687"/>
    </source>
</evidence>
<dbReference type="Pfam" id="PF01546">
    <property type="entry name" value="Peptidase_M20"/>
    <property type="match status" value="1"/>
</dbReference>
<keyword evidence="2 5" id="KW-0378">Hydrolase</keyword>
<protein>
    <submittedName>
        <fullName evidence="5">M20/M25/M40 family metallo-hydrolase</fullName>
    </submittedName>
</protein>
<keyword evidence="6" id="KW-1185">Reference proteome</keyword>
<dbReference type="RefSeq" id="WP_157540240.1">
    <property type="nucleotide sequence ID" value="NZ_WQLA01000002.1"/>
</dbReference>
<dbReference type="SUPFAM" id="SSF53187">
    <property type="entry name" value="Zn-dependent exopeptidases"/>
    <property type="match status" value="1"/>
</dbReference>
<evidence type="ECO:0000256" key="2">
    <source>
        <dbReference type="ARBA" id="ARBA00022801"/>
    </source>
</evidence>
<evidence type="ECO:0000256" key="1">
    <source>
        <dbReference type="ARBA" id="ARBA00022723"/>
    </source>
</evidence>
<evidence type="ECO:0000313" key="6">
    <source>
        <dbReference type="Proteomes" id="UP000434850"/>
    </source>
</evidence>
<organism evidence="5 6">
    <name type="scientific">Mucilaginibacter aquatilis</name>
    <dbReference type="NCBI Taxonomy" id="1517760"/>
    <lineage>
        <taxon>Bacteria</taxon>
        <taxon>Pseudomonadati</taxon>
        <taxon>Bacteroidota</taxon>
        <taxon>Sphingobacteriia</taxon>
        <taxon>Sphingobacteriales</taxon>
        <taxon>Sphingobacteriaceae</taxon>
        <taxon>Mucilaginibacter</taxon>
    </lineage>
</organism>
<feature type="chain" id="PRO_5026304662" evidence="3">
    <location>
        <begin position="24"/>
        <end position="441"/>
    </location>
</feature>
<evidence type="ECO:0000313" key="5">
    <source>
        <dbReference type="EMBL" id="MVN90452.1"/>
    </source>
</evidence>
<name>A0A6I4I5W1_9SPHI</name>
<dbReference type="InterPro" id="IPR050072">
    <property type="entry name" value="Peptidase_M20A"/>
</dbReference>
<dbReference type="GO" id="GO:0046872">
    <property type="term" value="F:metal ion binding"/>
    <property type="evidence" value="ECO:0007669"/>
    <property type="project" value="UniProtKB-KW"/>
</dbReference>
<dbReference type="Proteomes" id="UP000434850">
    <property type="component" value="Unassembled WGS sequence"/>
</dbReference>
<proteinExistence type="predicted"/>
<feature type="signal peptide" evidence="3">
    <location>
        <begin position="1"/>
        <end position="23"/>
    </location>
</feature>
<accession>A0A6I4I5W1</accession>
<dbReference type="Pfam" id="PF07687">
    <property type="entry name" value="M20_dimer"/>
    <property type="match status" value="1"/>
</dbReference>
<dbReference type="InterPro" id="IPR011650">
    <property type="entry name" value="Peptidase_M20_dimer"/>
</dbReference>
<dbReference type="EMBL" id="WQLA01000002">
    <property type="protein sequence ID" value="MVN90452.1"/>
    <property type="molecule type" value="Genomic_DNA"/>
</dbReference>
<dbReference type="GO" id="GO:0016787">
    <property type="term" value="F:hydrolase activity"/>
    <property type="evidence" value="ECO:0007669"/>
    <property type="project" value="UniProtKB-KW"/>
</dbReference>
<feature type="domain" description="Peptidase M20 dimerisation" evidence="4">
    <location>
        <begin position="231"/>
        <end position="332"/>
    </location>
</feature>
<dbReference type="OrthoDB" id="9783294at2"/>
<reference evidence="5 6" key="1">
    <citation type="submission" date="2019-12" db="EMBL/GenBank/DDBJ databases">
        <title>Mucilaginibacter sp. HME9299 genome sequencing and assembly.</title>
        <authorList>
            <person name="Kang H."/>
            <person name="Kim H."/>
            <person name="Joh K."/>
        </authorList>
    </citation>
    <scope>NUCLEOTIDE SEQUENCE [LARGE SCALE GENOMIC DNA]</scope>
    <source>
        <strain evidence="5 6">HME9299</strain>
    </source>
</reference>
<dbReference type="PANTHER" id="PTHR43808:SF17">
    <property type="entry name" value="PEPTIDASE M20"/>
    <property type="match status" value="1"/>
</dbReference>
<dbReference type="Gene3D" id="3.30.70.360">
    <property type="match status" value="1"/>
</dbReference>
<dbReference type="InterPro" id="IPR002933">
    <property type="entry name" value="Peptidase_M20"/>
</dbReference>
<dbReference type="Gene3D" id="3.40.630.10">
    <property type="entry name" value="Zn peptidases"/>
    <property type="match status" value="1"/>
</dbReference>
<dbReference type="PANTHER" id="PTHR43808">
    <property type="entry name" value="ACETYLORNITHINE DEACETYLASE"/>
    <property type="match status" value="1"/>
</dbReference>
<comment type="caution">
    <text evidence="5">The sequence shown here is derived from an EMBL/GenBank/DDBJ whole genome shotgun (WGS) entry which is preliminary data.</text>
</comment>
<dbReference type="InterPro" id="IPR036264">
    <property type="entry name" value="Bact_exopeptidase_dim_dom"/>
</dbReference>
<evidence type="ECO:0000256" key="3">
    <source>
        <dbReference type="SAM" id="SignalP"/>
    </source>
</evidence>
<keyword evidence="3" id="KW-0732">Signal</keyword>
<dbReference type="SUPFAM" id="SSF55031">
    <property type="entry name" value="Bacterial exopeptidase dimerisation domain"/>
    <property type="match status" value="1"/>
</dbReference>
<gene>
    <name evidence="5" type="ORF">GO816_04865</name>
</gene>
<keyword evidence="1" id="KW-0479">Metal-binding</keyword>
<sequence length="441" mass="47355">MKKHLLKTMFLIAATFSSQCLFAQEEETQKPNTAVATKTYTRQINDIAGKLLVKKAFQTIVDLQPETLKDHILLTEIPAPPFKEMERAKKYAQLLKMAGADSVWIDNVGNVIARRKGKTGKKVVVLEGHLDTVFPEGTDVKVKHKADTLYAPGIADDTRALAVVLTVLKAMEKNSLETEADVLFIGAVGEEGPGDLRGVKNLFSDKGPGKIDTYIAVDGTGMDGIVHRGLGSHRYRITYKGPGGHSSGAFGMANPHNALARAIHYWITDADKLVRQPGARLTYNVGVFGGGTSVNSIPFESWMDVDMRSEDPARVAAIDKLLQAAVKRALNEENAMKMRGADLTLDIKMTGDRPSGVEDATIPFVQRAIAATSYFGASPMLAVSSTNANIPISKGIPAVTIGSGGKSGGAHALGEWFLDDKGYQATQRALLLLLAEAGLAK</sequence>